<evidence type="ECO:0000313" key="1">
    <source>
        <dbReference type="EMBL" id="NMH66196.1"/>
    </source>
</evidence>
<organism evidence="1 2">
    <name type="scientific">Shewanella salipaludis</name>
    <dbReference type="NCBI Taxonomy" id="2723052"/>
    <lineage>
        <taxon>Bacteria</taxon>
        <taxon>Pseudomonadati</taxon>
        <taxon>Pseudomonadota</taxon>
        <taxon>Gammaproteobacteria</taxon>
        <taxon>Alteromonadales</taxon>
        <taxon>Shewanellaceae</taxon>
        <taxon>Shewanella</taxon>
    </lineage>
</organism>
<reference evidence="1" key="1">
    <citation type="submission" date="2020-04" db="EMBL/GenBank/DDBJ databases">
        <title>Description of Shewanella salipaludis sp. nov., isolated from a salt marsh.</title>
        <authorList>
            <person name="Park S."/>
            <person name="Yoon J.-H."/>
        </authorList>
    </citation>
    <scope>NUCLEOTIDE SEQUENCE</scope>
    <source>
        <strain evidence="1">SHSM-M6</strain>
    </source>
</reference>
<keyword evidence="2" id="KW-1185">Reference proteome</keyword>
<sequence>MARWLLSLSLLTWMSVAAPSLYSLLSQGQYRPPMQVMLQLEQHYPGVITQFDIDVQNGELIYEFNMLDPDAKTTVGFAFKAADGSLLEQKVAKLESDDLEELAAVTLMRQQKLQFSQLVTLATGDLDAYLIEAQLDHDLGISYLELKLLSAAGRHKLAFDIANLRPLPLLKWD</sequence>
<dbReference type="AlphaFoldDB" id="A0A972G2A6"/>
<dbReference type="RefSeq" id="WP_169564920.1">
    <property type="nucleotide sequence ID" value="NZ_JAAXYH010000010.1"/>
</dbReference>
<evidence type="ECO:0000313" key="2">
    <source>
        <dbReference type="Proteomes" id="UP000737113"/>
    </source>
</evidence>
<protein>
    <recommendedName>
        <fullName evidence="3">PepSY domain-containing protein</fullName>
    </recommendedName>
</protein>
<name>A0A972G2A6_9GAMM</name>
<dbReference type="Proteomes" id="UP000737113">
    <property type="component" value="Unassembled WGS sequence"/>
</dbReference>
<comment type="caution">
    <text evidence="1">The sequence shown here is derived from an EMBL/GenBank/DDBJ whole genome shotgun (WGS) entry which is preliminary data.</text>
</comment>
<dbReference type="EMBL" id="JAAXYH010000010">
    <property type="protein sequence ID" value="NMH66196.1"/>
    <property type="molecule type" value="Genomic_DNA"/>
</dbReference>
<proteinExistence type="predicted"/>
<accession>A0A972G2A6</accession>
<gene>
    <name evidence="1" type="ORF">HC757_13610</name>
</gene>
<evidence type="ECO:0008006" key="3">
    <source>
        <dbReference type="Google" id="ProtNLM"/>
    </source>
</evidence>